<dbReference type="GeneID" id="300294322"/>
<gene>
    <name evidence="2" type="ORF">FHU28_003767</name>
</gene>
<dbReference type="RefSeq" id="WP_184685876.1">
    <property type="nucleotide sequence ID" value="NZ_JACHJC010000001.1"/>
</dbReference>
<name>A0ABR6MEW3_MICEC</name>
<dbReference type="Pfam" id="PF02575">
    <property type="entry name" value="YbaB_DNA_bd"/>
    <property type="match status" value="1"/>
</dbReference>
<dbReference type="InterPro" id="IPR036894">
    <property type="entry name" value="YbaB-like_sf"/>
</dbReference>
<accession>A0ABR6MEW3</accession>
<evidence type="ECO:0000313" key="2">
    <source>
        <dbReference type="EMBL" id="MBB5113928.1"/>
    </source>
</evidence>
<dbReference type="EMBL" id="JACHJC010000001">
    <property type="protein sequence ID" value="MBB5113928.1"/>
    <property type="molecule type" value="Genomic_DNA"/>
</dbReference>
<evidence type="ECO:0000256" key="1">
    <source>
        <dbReference type="SAM" id="MobiDB-lite"/>
    </source>
</evidence>
<dbReference type="InterPro" id="IPR004401">
    <property type="entry name" value="YbaB/EbfC"/>
</dbReference>
<protein>
    <submittedName>
        <fullName evidence="2">DNA-binding protein YbaB</fullName>
    </submittedName>
</protein>
<dbReference type="SUPFAM" id="SSF82607">
    <property type="entry name" value="YbaB-like"/>
    <property type="match status" value="1"/>
</dbReference>
<dbReference type="Gene3D" id="3.30.1310.10">
    <property type="entry name" value="Nucleoid-associated protein YbaB-like domain"/>
    <property type="match status" value="1"/>
</dbReference>
<feature type="compositionally biased region" description="Basic and acidic residues" evidence="1">
    <location>
        <begin position="115"/>
        <end position="124"/>
    </location>
</feature>
<organism evidence="2 3">
    <name type="scientific">Micromonospora echinospora</name>
    <name type="common">Micromonospora purpurea</name>
    <dbReference type="NCBI Taxonomy" id="1877"/>
    <lineage>
        <taxon>Bacteria</taxon>
        <taxon>Bacillati</taxon>
        <taxon>Actinomycetota</taxon>
        <taxon>Actinomycetes</taxon>
        <taxon>Micromonosporales</taxon>
        <taxon>Micromonosporaceae</taxon>
        <taxon>Micromonospora</taxon>
    </lineage>
</organism>
<dbReference type="GO" id="GO:0003677">
    <property type="term" value="F:DNA binding"/>
    <property type="evidence" value="ECO:0007669"/>
    <property type="project" value="UniProtKB-KW"/>
</dbReference>
<sequence length="134" mass="14383">MWPDETALDAAARRLDEWESSLAARAVRARDLSARTQALTGTARSADGLVEVTVDASGLLTGLRLDERVRQHSAAHTARQILAVTRDAHTDLLRQLTDATTKTLGADDPAARAVVESHQRRLGPDPDAPDAAAR</sequence>
<keyword evidence="3" id="KW-1185">Reference proteome</keyword>
<proteinExistence type="predicted"/>
<comment type="caution">
    <text evidence="2">The sequence shown here is derived from an EMBL/GenBank/DDBJ whole genome shotgun (WGS) entry which is preliminary data.</text>
</comment>
<keyword evidence="2" id="KW-0238">DNA-binding</keyword>
<feature type="region of interest" description="Disordered" evidence="1">
    <location>
        <begin position="103"/>
        <end position="134"/>
    </location>
</feature>
<dbReference type="Proteomes" id="UP000618986">
    <property type="component" value="Unassembled WGS sequence"/>
</dbReference>
<reference evidence="2 3" key="1">
    <citation type="submission" date="2020-08" db="EMBL/GenBank/DDBJ databases">
        <title>Sequencing the genomes of 1000 actinobacteria strains.</title>
        <authorList>
            <person name="Klenk H.-P."/>
        </authorList>
    </citation>
    <scope>NUCLEOTIDE SEQUENCE [LARGE SCALE GENOMIC DNA]</scope>
    <source>
        <strain evidence="2 3">DSM 43036</strain>
    </source>
</reference>
<evidence type="ECO:0000313" key="3">
    <source>
        <dbReference type="Proteomes" id="UP000618986"/>
    </source>
</evidence>